<proteinExistence type="predicted"/>
<dbReference type="Proteomes" id="UP001148786">
    <property type="component" value="Unassembled WGS sequence"/>
</dbReference>
<dbReference type="AlphaFoldDB" id="A0A9W8JSJ9"/>
<comment type="caution">
    <text evidence="1">The sequence shown here is derived from an EMBL/GenBank/DDBJ whole genome shotgun (WGS) entry which is preliminary data.</text>
</comment>
<keyword evidence="2" id="KW-1185">Reference proteome</keyword>
<gene>
    <name evidence="1" type="ORF">NLJ89_g9375</name>
</gene>
<reference evidence="1" key="1">
    <citation type="submission" date="2022-07" db="EMBL/GenBank/DDBJ databases">
        <title>Genome Sequence of Agrocybe chaxingu.</title>
        <authorList>
            <person name="Buettner E."/>
        </authorList>
    </citation>
    <scope>NUCLEOTIDE SEQUENCE</scope>
    <source>
        <strain evidence="1">MP-N11</strain>
    </source>
</reference>
<evidence type="ECO:0000313" key="1">
    <source>
        <dbReference type="EMBL" id="KAJ3501346.1"/>
    </source>
</evidence>
<accession>A0A9W8JSJ9</accession>
<name>A0A9W8JSJ9_9AGAR</name>
<dbReference type="EMBL" id="JANKHO010001450">
    <property type="protein sequence ID" value="KAJ3501346.1"/>
    <property type="molecule type" value="Genomic_DNA"/>
</dbReference>
<protein>
    <submittedName>
        <fullName evidence="1">Uncharacterized protein</fullName>
    </submittedName>
</protein>
<organism evidence="1 2">
    <name type="scientific">Agrocybe chaxingu</name>
    <dbReference type="NCBI Taxonomy" id="84603"/>
    <lineage>
        <taxon>Eukaryota</taxon>
        <taxon>Fungi</taxon>
        <taxon>Dikarya</taxon>
        <taxon>Basidiomycota</taxon>
        <taxon>Agaricomycotina</taxon>
        <taxon>Agaricomycetes</taxon>
        <taxon>Agaricomycetidae</taxon>
        <taxon>Agaricales</taxon>
        <taxon>Agaricineae</taxon>
        <taxon>Strophariaceae</taxon>
        <taxon>Agrocybe</taxon>
    </lineage>
</organism>
<sequence>MRTWRVSALFTVLVGDGVAYYIGSFFLNIMPLLFTGVVPSHFPYLDVVHFWLCTFYSYGPKGLPSYPPSTIHKQLVVVIDELGRLR</sequence>
<evidence type="ECO:0000313" key="2">
    <source>
        <dbReference type="Proteomes" id="UP001148786"/>
    </source>
</evidence>